<evidence type="ECO:0000313" key="3">
    <source>
        <dbReference type="Proteomes" id="UP000663419"/>
    </source>
</evidence>
<evidence type="ECO:0000313" key="2">
    <source>
        <dbReference type="EMBL" id="QSS53818.1"/>
    </source>
</evidence>
<feature type="transmembrane region" description="Helical" evidence="1">
    <location>
        <begin position="124"/>
        <end position="140"/>
    </location>
</feature>
<accession>A0A8A1LHG7</accession>
<organism evidence="2 3">
    <name type="scientific">Ajellomyces capsulatus (strain H88)</name>
    <name type="common">Darling's disease fungus</name>
    <name type="synonym">Histoplasma capsulatum</name>
    <dbReference type="NCBI Taxonomy" id="544711"/>
    <lineage>
        <taxon>Eukaryota</taxon>
        <taxon>Fungi</taxon>
        <taxon>Dikarya</taxon>
        <taxon>Ascomycota</taxon>
        <taxon>Pezizomycotina</taxon>
        <taxon>Eurotiomycetes</taxon>
        <taxon>Eurotiomycetidae</taxon>
        <taxon>Onygenales</taxon>
        <taxon>Ajellomycetaceae</taxon>
        <taxon>Histoplasma</taxon>
    </lineage>
</organism>
<feature type="transmembrane region" description="Helical" evidence="1">
    <location>
        <begin position="91"/>
        <end position="112"/>
    </location>
</feature>
<dbReference type="VEuPathDB" id="FungiDB:I7I53_01195"/>
<gene>
    <name evidence="2" type="ORF">I7I53_01195</name>
</gene>
<reference evidence="2" key="1">
    <citation type="submission" date="2021-01" db="EMBL/GenBank/DDBJ databases">
        <title>Chromosome-level genome assembly of a human fungal pathogen reveals clustering of transcriptionally co-regulated genes.</title>
        <authorList>
            <person name="Voorhies M."/>
            <person name="Cohen S."/>
            <person name="Shea T.P."/>
            <person name="Petrus S."/>
            <person name="Munoz J.F."/>
            <person name="Poplawski S."/>
            <person name="Goldman W.E."/>
            <person name="Michael T."/>
            <person name="Cuomo C.A."/>
            <person name="Sil A."/>
            <person name="Beyhan S."/>
        </authorList>
    </citation>
    <scope>NUCLEOTIDE SEQUENCE</scope>
    <source>
        <strain evidence="2">H88</strain>
    </source>
</reference>
<name>A0A8A1LHG7_AJEC8</name>
<evidence type="ECO:0000256" key="1">
    <source>
        <dbReference type="SAM" id="Phobius"/>
    </source>
</evidence>
<dbReference type="AlphaFoldDB" id="A0A8A1LHG7"/>
<proteinExistence type="predicted"/>
<keyword evidence="1" id="KW-0472">Membrane</keyword>
<keyword evidence="1" id="KW-1133">Transmembrane helix</keyword>
<dbReference type="EMBL" id="CP069104">
    <property type="protein sequence ID" value="QSS53818.1"/>
    <property type="molecule type" value="Genomic_DNA"/>
</dbReference>
<keyword evidence="1" id="KW-0812">Transmembrane</keyword>
<sequence length="141" mass="16523">MFNCKHIYRSVFPVQVIAQRGFFFHFESRTPRAGGRRFEFSPISHPPTTSSDIWDVLSFGTRPFNVGIFVPPTFDPNGSELMLVWVSVRPFFFLSSLFLFFSFRFFLPFISLFSSFGRMGGRKAIFAFVFIYLFITYHCFN</sequence>
<dbReference type="Proteomes" id="UP000663419">
    <property type="component" value="Chromosome 3"/>
</dbReference>
<protein>
    <submittedName>
        <fullName evidence="2">Uncharacterized protein</fullName>
    </submittedName>
</protein>